<organism evidence="2 3">
    <name type="scientific">Pristionchus fissidentatus</name>
    <dbReference type="NCBI Taxonomy" id="1538716"/>
    <lineage>
        <taxon>Eukaryota</taxon>
        <taxon>Metazoa</taxon>
        <taxon>Ecdysozoa</taxon>
        <taxon>Nematoda</taxon>
        <taxon>Chromadorea</taxon>
        <taxon>Rhabditida</taxon>
        <taxon>Rhabditina</taxon>
        <taxon>Diplogasteromorpha</taxon>
        <taxon>Diplogasteroidea</taxon>
        <taxon>Neodiplogasteridae</taxon>
        <taxon>Pristionchus</taxon>
    </lineage>
</organism>
<dbReference type="PROSITE" id="PS50041">
    <property type="entry name" value="C_TYPE_LECTIN_2"/>
    <property type="match status" value="1"/>
</dbReference>
<dbReference type="Gene3D" id="3.10.100.10">
    <property type="entry name" value="Mannose-Binding Protein A, subunit A"/>
    <property type="match status" value="1"/>
</dbReference>
<dbReference type="Proteomes" id="UP001432322">
    <property type="component" value="Unassembled WGS sequence"/>
</dbReference>
<comment type="caution">
    <text evidence="2">The sequence shown here is derived from an EMBL/GenBank/DDBJ whole genome shotgun (WGS) entry which is preliminary data.</text>
</comment>
<accession>A0AAV5W8C2</accession>
<evidence type="ECO:0000313" key="3">
    <source>
        <dbReference type="Proteomes" id="UP001432322"/>
    </source>
</evidence>
<evidence type="ECO:0000259" key="1">
    <source>
        <dbReference type="PROSITE" id="PS50041"/>
    </source>
</evidence>
<dbReference type="AlphaFoldDB" id="A0AAV5W8C2"/>
<reference evidence="2" key="1">
    <citation type="submission" date="2023-10" db="EMBL/GenBank/DDBJ databases">
        <title>Genome assembly of Pristionchus species.</title>
        <authorList>
            <person name="Yoshida K."/>
            <person name="Sommer R.J."/>
        </authorList>
    </citation>
    <scope>NUCLEOTIDE SEQUENCE</scope>
    <source>
        <strain evidence="2">RS5133</strain>
    </source>
</reference>
<sequence length="86" mass="9788">TCEQRDGETLPIVSSESINNVLVQMRKLYADGQGAIWIGVVCNAKTQYWQWEDGSPLVYSNFQQRPSNPCDNHVHYAQTKDGIWNS</sequence>
<dbReference type="Pfam" id="PF00059">
    <property type="entry name" value="Lectin_C"/>
    <property type="match status" value="1"/>
</dbReference>
<dbReference type="EMBL" id="BTSY01000005">
    <property type="protein sequence ID" value="GMT26683.1"/>
    <property type="molecule type" value="Genomic_DNA"/>
</dbReference>
<feature type="non-terminal residue" evidence="2">
    <location>
        <position position="1"/>
    </location>
</feature>
<name>A0AAV5W8C2_9BILA</name>
<proteinExistence type="predicted"/>
<dbReference type="SUPFAM" id="SSF56436">
    <property type="entry name" value="C-type lectin-like"/>
    <property type="match status" value="1"/>
</dbReference>
<dbReference type="CDD" id="cd00037">
    <property type="entry name" value="CLECT"/>
    <property type="match status" value="1"/>
</dbReference>
<feature type="domain" description="C-type lectin" evidence="1">
    <location>
        <begin position="1"/>
        <end position="86"/>
    </location>
</feature>
<protein>
    <recommendedName>
        <fullName evidence="1">C-type lectin domain-containing protein</fullName>
    </recommendedName>
</protein>
<evidence type="ECO:0000313" key="2">
    <source>
        <dbReference type="EMBL" id="GMT26683.1"/>
    </source>
</evidence>
<dbReference type="InterPro" id="IPR016186">
    <property type="entry name" value="C-type_lectin-like/link_sf"/>
</dbReference>
<keyword evidence="3" id="KW-1185">Reference proteome</keyword>
<feature type="non-terminal residue" evidence="2">
    <location>
        <position position="86"/>
    </location>
</feature>
<dbReference type="InterPro" id="IPR016187">
    <property type="entry name" value="CTDL_fold"/>
</dbReference>
<dbReference type="InterPro" id="IPR001304">
    <property type="entry name" value="C-type_lectin-like"/>
</dbReference>
<gene>
    <name evidence="2" type="ORF">PFISCL1PPCAC_17980</name>
</gene>